<evidence type="ECO:0000313" key="20">
    <source>
        <dbReference type="EMBL" id="KAK4137489.1"/>
    </source>
</evidence>
<dbReference type="EMBL" id="MU853402">
    <property type="protein sequence ID" value="KAK4137489.1"/>
    <property type="molecule type" value="Genomic_DNA"/>
</dbReference>
<evidence type="ECO:0000256" key="8">
    <source>
        <dbReference type="ARBA" id="ARBA00022728"/>
    </source>
</evidence>
<dbReference type="InterPro" id="IPR041470">
    <property type="entry name" value="GCP_N"/>
</dbReference>
<feature type="signal peptide" evidence="16">
    <location>
        <begin position="1"/>
        <end position="20"/>
    </location>
</feature>
<dbReference type="GO" id="GO:0046872">
    <property type="term" value="F:metal ion binding"/>
    <property type="evidence" value="ECO:0007669"/>
    <property type="project" value="UniProtKB-KW"/>
</dbReference>
<feature type="compositionally biased region" description="Low complexity" evidence="15">
    <location>
        <begin position="1083"/>
        <end position="1095"/>
    </location>
</feature>
<evidence type="ECO:0000256" key="2">
    <source>
        <dbReference type="ARBA" id="ARBA00004245"/>
    </source>
</evidence>
<evidence type="ECO:0000256" key="12">
    <source>
        <dbReference type="ARBA" id="ARBA00023242"/>
    </source>
</evidence>
<evidence type="ECO:0000259" key="17">
    <source>
        <dbReference type="Pfam" id="PF04130"/>
    </source>
</evidence>
<feature type="domain" description="Gamma tubulin complex component C-terminal" evidence="17">
    <location>
        <begin position="543"/>
        <end position="787"/>
    </location>
</feature>
<evidence type="ECO:0000256" key="11">
    <source>
        <dbReference type="ARBA" id="ARBA00023212"/>
    </source>
</evidence>
<evidence type="ECO:0000256" key="7">
    <source>
        <dbReference type="ARBA" id="ARBA00022723"/>
    </source>
</evidence>
<keyword evidence="8 13" id="KW-0747">Spliceosome</keyword>
<dbReference type="HAMAP" id="MF_03226">
    <property type="entry name" value="YJU2"/>
    <property type="match status" value="1"/>
</dbReference>
<comment type="function">
    <text evidence="13">Part of the spliceosome which catalyzes two sequential transesterification reactions, first the excision of the non-coding intron from pre-mRNA and then the ligation of the coding exons to form the mature mRNA. Plays a role in stabilizing the structure of the spliceosome catalytic core and docking of the branch helix into the active site, producing 5'-exon and lariat intron-3'-intermediates.</text>
</comment>
<dbReference type="InterPro" id="IPR032797">
    <property type="entry name" value="Mod21_N"/>
</dbReference>
<dbReference type="AlphaFoldDB" id="A0AAN6UR93"/>
<organism evidence="20 21">
    <name type="scientific">Trichocladium antarcticum</name>
    <dbReference type="NCBI Taxonomy" id="1450529"/>
    <lineage>
        <taxon>Eukaryota</taxon>
        <taxon>Fungi</taxon>
        <taxon>Dikarya</taxon>
        <taxon>Ascomycota</taxon>
        <taxon>Pezizomycotina</taxon>
        <taxon>Sordariomycetes</taxon>
        <taxon>Sordariomycetidae</taxon>
        <taxon>Sordariales</taxon>
        <taxon>Chaetomiaceae</taxon>
        <taxon>Trichocladium</taxon>
    </lineage>
</organism>
<dbReference type="InterPro" id="IPR042241">
    <property type="entry name" value="GCP_C_sf"/>
</dbReference>
<evidence type="ECO:0000256" key="16">
    <source>
        <dbReference type="SAM" id="SignalP"/>
    </source>
</evidence>
<dbReference type="Gene3D" id="1.20.120.1900">
    <property type="entry name" value="Gamma-tubulin complex, C-terminal domain"/>
    <property type="match status" value="1"/>
</dbReference>
<evidence type="ECO:0000256" key="1">
    <source>
        <dbReference type="ARBA" id="ARBA00004123"/>
    </source>
</evidence>
<proteinExistence type="inferred from homology"/>
<comment type="similarity">
    <text evidence="3">Belongs to the TUBGCP family.</text>
</comment>
<dbReference type="GO" id="GO:0071006">
    <property type="term" value="C:U2-type catalytic step 1 spliceosome"/>
    <property type="evidence" value="ECO:0007669"/>
    <property type="project" value="UniProtKB-UniRule"/>
</dbReference>
<dbReference type="InterPro" id="IPR043701">
    <property type="entry name" value="Yju2"/>
</dbReference>
<dbReference type="InterPro" id="IPR007590">
    <property type="entry name" value="Saf4/Yju2"/>
</dbReference>
<feature type="binding site" evidence="13">
    <location>
        <position position="913"/>
    </location>
    <ligand>
        <name>Zn(2+)</name>
        <dbReference type="ChEBI" id="CHEBI:29105"/>
    </ligand>
</feature>
<dbReference type="Pfam" id="PF14609">
    <property type="entry name" value="GCP5-Mod21_N"/>
    <property type="match status" value="1"/>
</dbReference>
<keyword evidence="4" id="KW-0963">Cytoplasm</keyword>
<evidence type="ECO:0000313" key="21">
    <source>
        <dbReference type="Proteomes" id="UP001304895"/>
    </source>
</evidence>
<feature type="compositionally biased region" description="Acidic residues" evidence="15">
    <location>
        <begin position="155"/>
        <end position="167"/>
    </location>
</feature>
<feature type="binding site" evidence="13">
    <location>
        <position position="879"/>
    </location>
    <ligand>
        <name>Zn(2+)</name>
        <dbReference type="ChEBI" id="CHEBI:29105"/>
    </ligand>
</feature>
<dbReference type="Pfam" id="PF04130">
    <property type="entry name" value="GCP_C_terminal"/>
    <property type="match status" value="1"/>
</dbReference>
<feature type="region of interest" description="Disordered" evidence="15">
    <location>
        <begin position="1071"/>
        <end position="1143"/>
    </location>
</feature>
<comment type="caution">
    <text evidence="20">The sequence shown here is derived from an EMBL/GenBank/DDBJ whole genome shotgun (WGS) entry which is preliminary data.</text>
</comment>
<name>A0AAN6UR93_9PEZI</name>
<keyword evidence="21" id="KW-1185">Reference proteome</keyword>
<gene>
    <name evidence="20" type="ORF">BT67DRAFT_482992</name>
</gene>
<keyword evidence="11" id="KW-0206">Cytoskeleton</keyword>
<dbReference type="InterPro" id="IPR059169">
    <property type="entry name" value="GCP5_N_ext"/>
</dbReference>
<dbReference type="GO" id="GO:0005874">
    <property type="term" value="C:microtubule"/>
    <property type="evidence" value="ECO:0007669"/>
    <property type="project" value="UniProtKB-KW"/>
</dbReference>
<reference evidence="20" key="2">
    <citation type="submission" date="2023-05" db="EMBL/GenBank/DDBJ databases">
        <authorList>
            <consortium name="Lawrence Berkeley National Laboratory"/>
            <person name="Steindorff A."/>
            <person name="Hensen N."/>
            <person name="Bonometti L."/>
            <person name="Westerberg I."/>
            <person name="Brannstrom I.O."/>
            <person name="Guillou S."/>
            <person name="Cros-Aarteil S."/>
            <person name="Calhoun S."/>
            <person name="Haridas S."/>
            <person name="Kuo A."/>
            <person name="Mondo S."/>
            <person name="Pangilinan J."/>
            <person name="Riley R."/>
            <person name="Labutti K."/>
            <person name="Andreopoulos B."/>
            <person name="Lipzen A."/>
            <person name="Chen C."/>
            <person name="Yanf M."/>
            <person name="Daum C."/>
            <person name="Ng V."/>
            <person name="Clum A."/>
            <person name="Ohm R."/>
            <person name="Martin F."/>
            <person name="Silar P."/>
            <person name="Natvig D."/>
            <person name="Lalanne C."/>
            <person name="Gautier V."/>
            <person name="Ament-Velasquez S.L."/>
            <person name="Kruys A."/>
            <person name="Hutchinson M.I."/>
            <person name="Powell A.J."/>
            <person name="Barry K."/>
            <person name="Miller A.N."/>
            <person name="Grigoriev I.V."/>
            <person name="Debuchy R."/>
            <person name="Gladieux P."/>
            <person name="Thoren M.H."/>
            <person name="Johannesson H."/>
        </authorList>
    </citation>
    <scope>NUCLEOTIDE SEQUENCE</scope>
    <source>
        <strain evidence="20">CBS 123565</strain>
    </source>
</reference>
<dbReference type="GO" id="GO:0000349">
    <property type="term" value="P:generation of catalytic spliceosome for first transesterification step"/>
    <property type="evidence" value="ECO:0007669"/>
    <property type="project" value="UniProtKB-UniRule"/>
</dbReference>
<keyword evidence="16" id="KW-0732">Signal</keyword>
<dbReference type="PANTHER" id="PTHR12111">
    <property type="entry name" value="SPLICING FACTOR YJU2"/>
    <property type="match status" value="1"/>
</dbReference>
<accession>A0AAN6UR93</accession>
<keyword evidence="10" id="KW-0508">mRNA splicing</keyword>
<evidence type="ECO:0000256" key="3">
    <source>
        <dbReference type="ARBA" id="ARBA00010337"/>
    </source>
</evidence>
<reference evidence="20" key="1">
    <citation type="journal article" date="2023" name="Mol. Phylogenet. Evol.">
        <title>Genome-scale phylogeny and comparative genomics of the fungal order Sordariales.</title>
        <authorList>
            <person name="Hensen N."/>
            <person name="Bonometti L."/>
            <person name="Westerberg I."/>
            <person name="Brannstrom I.O."/>
            <person name="Guillou S."/>
            <person name="Cros-Aarteil S."/>
            <person name="Calhoun S."/>
            <person name="Haridas S."/>
            <person name="Kuo A."/>
            <person name="Mondo S."/>
            <person name="Pangilinan J."/>
            <person name="Riley R."/>
            <person name="LaButti K."/>
            <person name="Andreopoulos B."/>
            <person name="Lipzen A."/>
            <person name="Chen C."/>
            <person name="Yan M."/>
            <person name="Daum C."/>
            <person name="Ng V."/>
            <person name="Clum A."/>
            <person name="Steindorff A."/>
            <person name="Ohm R.A."/>
            <person name="Martin F."/>
            <person name="Silar P."/>
            <person name="Natvig D.O."/>
            <person name="Lalanne C."/>
            <person name="Gautier V."/>
            <person name="Ament-Velasquez S.L."/>
            <person name="Kruys A."/>
            <person name="Hutchinson M.I."/>
            <person name="Powell A.J."/>
            <person name="Barry K."/>
            <person name="Miller A.N."/>
            <person name="Grigoriev I.V."/>
            <person name="Debuchy R."/>
            <person name="Gladieux P."/>
            <person name="Hiltunen Thoren M."/>
            <person name="Johannesson H."/>
        </authorList>
    </citation>
    <scope>NUCLEOTIDE SEQUENCE</scope>
    <source>
        <strain evidence="20">CBS 123565</strain>
    </source>
</reference>
<feature type="domain" description="Gamma-Tubulin ring complex non-core subunit mod21 N-terminal" evidence="18">
    <location>
        <begin position="66"/>
        <end position="157"/>
    </location>
</feature>
<dbReference type="Pfam" id="PF04502">
    <property type="entry name" value="Saf4_Yju2"/>
    <property type="match status" value="1"/>
</dbReference>
<dbReference type="GO" id="GO:0043015">
    <property type="term" value="F:gamma-tubulin binding"/>
    <property type="evidence" value="ECO:0007669"/>
    <property type="project" value="InterPro"/>
</dbReference>
<comment type="subunit">
    <text evidence="13">Component of the spliceosome. Present in the activated B complex, the catalytically activated B* complex which catalyzes the branching, the catalytic step 1 C complex catalyzing the exon ligation, and the postcatalytic P complex containing the ligated exons (mRNA) and the excised lariat intron.</text>
</comment>
<dbReference type="GO" id="GO:0005816">
    <property type="term" value="C:spindle pole body"/>
    <property type="evidence" value="ECO:0007669"/>
    <property type="project" value="UniProtKB-ARBA"/>
</dbReference>
<evidence type="ECO:0000259" key="18">
    <source>
        <dbReference type="Pfam" id="PF14609"/>
    </source>
</evidence>
<dbReference type="CDD" id="cd22572">
    <property type="entry name" value="GCP5_NTD"/>
    <property type="match status" value="1"/>
</dbReference>
<keyword evidence="5" id="KW-0507">mRNA processing</keyword>
<dbReference type="PANTHER" id="PTHR12111:SF1">
    <property type="entry name" value="SPLICING FACTOR YJU2"/>
    <property type="match status" value="1"/>
</dbReference>
<feature type="region of interest" description="Disordered" evidence="15">
    <location>
        <begin position="149"/>
        <end position="182"/>
    </location>
</feature>
<evidence type="ECO:0000256" key="10">
    <source>
        <dbReference type="ARBA" id="ARBA00023187"/>
    </source>
</evidence>
<feature type="binding site" evidence="13">
    <location>
        <position position="916"/>
    </location>
    <ligand>
        <name>Zn(2+)</name>
        <dbReference type="ChEBI" id="CHEBI:29105"/>
    </ligand>
</feature>
<dbReference type="InterPro" id="IPR040457">
    <property type="entry name" value="GCP_C"/>
</dbReference>
<evidence type="ECO:0000256" key="15">
    <source>
        <dbReference type="SAM" id="MobiDB-lite"/>
    </source>
</evidence>
<keyword evidence="9 13" id="KW-0862">Zinc</keyword>
<evidence type="ECO:0000256" key="5">
    <source>
        <dbReference type="ARBA" id="ARBA00022664"/>
    </source>
</evidence>
<evidence type="ECO:0000256" key="4">
    <source>
        <dbReference type="ARBA" id="ARBA00022490"/>
    </source>
</evidence>
<dbReference type="Pfam" id="PF17681">
    <property type="entry name" value="GCP_N_terminal"/>
    <property type="match status" value="1"/>
</dbReference>
<comment type="similarity">
    <text evidence="13">Belongs to the CWC16 family. YJU2 subfamily.</text>
</comment>
<evidence type="ECO:0000259" key="19">
    <source>
        <dbReference type="Pfam" id="PF17681"/>
    </source>
</evidence>
<feature type="compositionally biased region" description="Low complexity" evidence="15">
    <location>
        <begin position="168"/>
        <end position="177"/>
    </location>
</feature>
<dbReference type="Proteomes" id="UP001304895">
    <property type="component" value="Unassembled WGS sequence"/>
</dbReference>
<feature type="domain" description="Gamma tubulin complex component protein N-terminal" evidence="19">
    <location>
        <begin position="231"/>
        <end position="537"/>
    </location>
</feature>
<evidence type="ECO:0000256" key="13">
    <source>
        <dbReference type="HAMAP-Rule" id="MF_03226"/>
    </source>
</evidence>
<comment type="subcellular location">
    <subcellularLocation>
        <location evidence="2">Cytoplasm</location>
        <location evidence="2">Cytoskeleton</location>
    </subcellularLocation>
    <subcellularLocation>
        <location evidence="1 13">Nucleus</location>
    </subcellularLocation>
</comment>
<evidence type="ECO:0000256" key="6">
    <source>
        <dbReference type="ARBA" id="ARBA00022701"/>
    </source>
</evidence>
<evidence type="ECO:0000256" key="14">
    <source>
        <dbReference type="SAM" id="Coils"/>
    </source>
</evidence>
<feature type="binding site" evidence="13">
    <location>
        <position position="876"/>
    </location>
    <ligand>
        <name>Zn(2+)</name>
        <dbReference type="ChEBI" id="CHEBI:29105"/>
    </ligand>
</feature>
<feature type="coiled-coil region" evidence="14">
    <location>
        <begin position="959"/>
        <end position="1066"/>
    </location>
</feature>
<sequence length="1143" mass="128262">MAHLAHLGALTGDLVAAVTAIPENQTARRDEYRDAILQSLRSHRFTRTNQFEVEKHLRGLEEHFHVLGRDALGEALRQRLNAIEPHRTQFTPEILHFLLELADQPVKKSNISDLDLLLQPEEDAPPPLTWRDVAREDDWKQERDIWRFNDYSPDSSDEEEADVESEASLESLTTASSAEDRYQRTAQEFATKPQGGALLEQVEDAQSWRQASATDGEGRPKKIPISTTQLLREALFMLAGLETTLFDAQCNPATRYQLRGVSWDSYKALVTSFAECGRKLSPLRAFSKTQEQSPLLQVFQGSVQTALSAFDRELAAIQSRLVAIKEDVVVSLIQVLEELRPGLSPLYTLSDIVHRMQEERNPHAFRYLELMYDAVGVAQLQGQHAIYQLLGTIFFDCFRVYLRPIRLWMEEGKLVPGDRTFFVSESPTKLPLAQIWQSQFNLLRTPEGSLHAPRFLKPAIHRIFTAGKSIVVLKHMKQHKSMPKYRVGTEPTMDFATVCPDKLGFAPFGELFSTAFHSWIQSKHHTAAATLRELLFTSYGLSQGLDTLQHIYLMSDGAQAGAFAASVFRHLDTCSSSWTDRFTLTELAQEAFSASVDTYRLSAEIDTHAVAHSALALRNSVRHSLPAIRLTYRLTWPVQIIVPDDAIHGYQTLFTFLLQTRRAIAVLQQPLHTFRRLSRNNNNNNNNNNSTTPANRMASYHRLRTNLLWFCTTLLTYLTTLVLAPALLALERDLRGAADVDEMVAAHAAFVARALAEAVQGARLAPVRESVLDVFDLALRVEDAQCAERARVDGEEREVERLVEMASPLQGPFLMGGLTQAATMSERKVLTKYYPPDFDPSLLTRARKPKGGAAAAAAAGPKVQTVRLMAPFSLRCVACGEYMYRGRKFNARKETPQGERYLGIQLFRFYIRCTRCSAEIVFRTDPKNQDYVVEKGARRNTEPWRRGLVEGGAGGAVEEETDEQRLDRLEQEMAEQAEGYVAEERNAMAELEAKTADAKREMAVADALDEIRVRNARLERANREEGGDLLQGVVDGVVRPEEEARRREEEEDAEAARRAFAFVRRQEMLEEVVEDEEDGEAGGVVSNGVGSGSAAPTPDLRPSPVVAPSTDMPPPPLPTFKRQVKKKKDHAALLGIKKKQPLV</sequence>
<dbReference type="GO" id="GO:0007020">
    <property type="term" value="P:microtubule nucleation"/>
    <property type="evidence" value="ECO:0007669"/>
    <property type="project" value="UniProtKB-ARBA"/>
</dbReference>
<feature type="compositionally biased region" description="Acidic residues" evidence="15">
    <location>
        <begin position="1071"/>
        <end position="1080"/>
    </location>
</feature>
<keyword evidence="7 13" id="KW-0479">Metal-binding</keyword>
<keyword evidence="14" id="KW-0175">Coiled coil</keyword>
<protein>
    <recommendedName>
        <fullName evidence="13">Splicing factor YJU2</fullName>
    </recommendedName>
</protein>
<evidence type="ECO:0000256" key="9">
    <source>
        <dbReference type="ARBA" id="ARBA00022833"/>
    </source>
</evidence>
<feature type="chain" id="PRO_5043039257" description="Splicing factor YJU2" evidence="16">
    <location>
        <begin position="21"/>
        <end position="1143"/>
    </location>
</feature>
<dbReference type="GO" id="GO:0000930">
    <property type="term" value="C:gamma-tubulin complex"/>
    <property type="evidence" value="ECO:0007669"/>
    <property type="project" value="UniProtKB-ARBA"/>
</dbReference>
<keyword evidence="12 13" id="KW-0539">Nucleus</keyword>
<keyword evidence="6" id="KW-0493">Microtubule</keyword>